<protein>
    <submittedName>
        <fullName evidence="1">Uncharacterized protein</fullName>
    </submittedName>
</protein>
<name>A0ACB9MWX3_BAUVA</name>
<dbReference type="Proteomes" id="UP000828941">
    <property type="component" value="Chromosome 8"/>
</dbReference>
<sequence>MKQTLIPLDPEIEKTIRRIRKEKIVVQNLQPELEMMAALNEQPNGGHIPLRTFAIPKIQNAMSSIRSPTVEANNFEIKPPMIHMVQNNQFLGALNEDPNLHLSSFWRFVTHSNTTGCQRRQ</sequence>
<evidence type="ECO:0000313" key="1">
    <source>
        <dbReference type="EMBL" id="KAI4328677.1"/>
    </source>
</evidence>
<dbReference type="EMBL" id="CM039433">
    <property type="protein sequence ID" value="KAI4328677.1"/>
    <property type="molecule type" value="Genomic_DNA"/>
</dbReference>
<evidence type="ECO:0000313" key="2">
    <source>
        <dbReference type="Proteomes" id="UP000828941"/>
    </source>
</evidence>
<gene>
    <name evidence="1" type="ORF">L6164_021012</name>
</gene>
<reference evidence="1 2" key="1">
    <citation type="journal article" date="2022" name="DNA Res.">
        <title>Chromosomal-level genome assembly of the orchid tree Bauhinia variegata (Leguminosae; Cercidoideae) supports the allotetraploid origin hypothesis of Bauhinia.</title>
        <authorList>
            <person name="Zhong Y."/>
            <person name="Chen Y."/>
            <person name="Zheng D."/>
            <person name="Pang J."/>
            <person name="Liu Y."/>
            <person name="Luo S."/>
            <person name="Meng S."/>
            <person name="Qian L."/>
            <person name="Wei D."/>
            <person name="Dai S."/>
            <person name="Zhou R."/>
        </authorList>
    </citation>
    <scope>NUCLEOTIDE SEQUENCE [LARGE SCALE GENOMIC DNA]</scope>
    <source>
        <strain evidence="1">BV-YZ2020</strain>
    </source>
</reference>
<proteinExistence type="predicted"/>
<comment type="caution">
    <text evidence="1">The sequence shown here is derived from an EMBL/GenBank/DDBJ whole genome shotgun (WGS) entry which is preliminary data.</text>
</comment>
<accession>A0ACB9MWX3</accession>
<keyword evidence="2" id="KW-1185">Reference proteome</keyword>
<organism evidence="1 2">
    <name type="scientific">Bauhinia variegata</name>
    <name type="common">Purple orchid tree</name>
    <name type="synonym">Phanera variegata</name>
    <dbReference type="NCBI Taxonomy" id="167791"/>
    <lineage>
        <taxon>Eukaryota</taxon>
        <taxon>Viridiplantae</taxon>
        <taxon>Streptophyta</taxon>
        <taxon>Embryophyta</taxon>
        <taxon>Tracheophyta</taxon>
        <taxon>Spermatophyta</taxon>
        <taxon>Magnoliopsida</taxon>
        <taxon>eudicotyledons</taxon>
        <taxon>Gunneridae</taxon>
        <taxon>Pentapetalae</taxon>
        <taxon>rosids</taxon>
        <taxon>fabids</taxon>
        <taxon>Fabales</taxon>
        <taxon>Fabaceae</taxon>
        <taxon>Cercidoideae</taxon>
        <taxon>Cercideae</taxon>
        <taxon>Bauhiniinae</taxon>
        <taxon>Bauhinia</taxon>
    </lineage>
</organism>